<dbReference type="OrthoDB" id="2445260at2"/>
<dbReference type="GO" id="GO:0036088">
    <property type="term" value="P:D-serine catabolic process"/>
    <property type="evidence" value="ECO:0007669"/>
    <property type="project" value="TreeGrafter"/>
</dbReference>
<proteinExistence type="predicted"/>
<dbReference type="InterPro" id="IPR051466">
    <property type="entry name" value="D-amino_acid_metab_enzyme"/>
</dbReference>
<dbReference type="Pfam" id="PF01168">
    <property type="entry name" value="Ala_racemase_N"/>
    <property type="match status" value="1"/>
</dbReference>
<dbReference type="EMBL" id="AVPG01000009">
    <property type="protein sequence ID" value="KGX87008.1"/>
    <property type="molecule type" value="Genomic_DNA"/>
</dbReference>
<evidence type="ECO:0000313" key="2">
    <source>
        <dbReference type="EMBL" id="KGX87008.1"/>
    </source>
</evidence>
<dbReference type="CDD" id="cd06813">
    <property type="entry name" value="PLPDE_III_DSD_D-TA_like_2"/>
    <property type="match status" value="1"/>
</dbReference>
<accession>A0A0A5G788</accession>
<reference evidence="2 3" key="1">
    <citation type="submission" date="2013-08" db="EMBL/GenBank/DDBJ databases">
        <authorList>
            <person name="Huang J."/>
            <person name="Wang G."/>
        </authorList>
    </citation>
    <scope>NUCLEOTIDE SEQUENCE [LARGE SCALE GENOMIC DNA]</scope>
    <source>
        <strain evidence="2 3">JSM 072002</strain>
    </source>
</reference>
<dbReference type="eggNOG" id="COG3616">
    <property type="taxonomic scope" value="Bacteria"/>
</dbReference>
<comment type="caution">
    <text evidence="2">The sequence shown here is derived from an EMBL/GenBank/DDBJ whole genome shotgun (WGS) entry which is preliminary data.</text>
</comment>
<dbReference type="RefSeq" id="WP_036833799.1">
    <property type="nucleotide sequence ID" value="NZ_AVPG01000009.1"/>
</dbReference>
<organism evidence="2 3">
    <name type="scientific">Pontibacillus litoralis JSM 072002</name>
    <dbReference type="NCBI Taxonomy" id="1385512"/>
    <lineage>
        <taxon>Bacteria</taxon>
        <taxon>Bacillati</taxon>
        <taxon>Bacillota</taxon>
        <taxon>Bacilli</taxon>
        <taxon>Bacillales</taxon>
        <taxon>Bacillaceae</taxon>
        <taxon>Pontibacillus</taxon>
    </lineage>
</organism>
<evidence type="ECO:0000259" key="1">
    <source>
        <dbReference type="Pfam" id="PF01168"/>
    </source>
</evidence>
<dbReference type="Gene3D" id="3.20.20.10">
    <property type="entry name" value="Alanine racemase"/>
    <property type="match status" value="1"/>
</dbReference>
<evidence type="ECO:0000313" key="3">
    <source>
        <dbReference type="Proteomes" id="UP000030401"/>
    </source>
</evidence>
<dbReference type="AlphaFoldDB" id="A0A0A5G788"/>
<gene>
    <name evidence="2" type="ORF">N784_02480</name>
</gene>
<protein>
    <submittedName>
        <fullName evidence="2">Amino acid aldolase</fullName>
    </submittedName>
</protein>
<dbReference type="SUPFAM" id="SSF51419">
    <property type="entry name" value="PLP-binding barrel"/>
    <property type="match status" value="1"/>
</dbReference>
<dbReference type="InterPro" id="IPR001608">
    <property type="entry name" value="Ala_racemase_N"/>
</dbReference>
<dbReference type="STRING" id="1385512.N784_02480"/>
<keyword evidence="3" id="KW-1185">Reference proteome</keyword>
<name>A0A0A5G788_9BACI</name>
<sequence length="391" mass="43380">MIHYSTFNQLPAPAAYLDIEALDANCAKVAEQANGKKIRIASKSIRSIQVMKRILASNDCFHGVMCYNPREAVFLLQEGFDDVLIAYPTMDHEALKQISEKTQEGKLITVMVDCVEHVELLEHIANQSHGMFRVCVDVDMSLKQFGLYFGVRRSPLRTTEEVLSVVDAIGTSPSLRLDGVMGYEAQVAGVADNLPGKGVKNHFIRWLKKRSLQEFPNRRKAIVEAIQQKGLELRFVNGGGTGSLHSTVQEAIITEVTIGSAFFSPHLFDHYEGLSYSPALFYTTPIVRRAAPSIYTCYSGGYVASGEIGEDKRPQLYMPASSRLITVEGAGEVQTPFIFHSYDSLNIGDVAVFRHSKAGEVTEHFQVLHAVQDGHIIDSFNTYRGDGQCFH</sequence>
<dbReference type="PANTHER" id="PTHR28004:SF2">
    <property type="entry name" value="D-SERINE DEHYDRATASE"/>
    <property type="match status" value="1"/>
</dbReference>
<dbReference type="GO" id="GO:0008721">
    <property type="term" value="F:D-serine ammonia-lyase activity"/>
    <property type="evidence" value="ECO:0007669"/>
    <property type="project" value="TreeGrafter"/>
</dbReference>
<dbReference type="PANTHER" id="PTHR28004">
    <property type="entry name" value="ZGC:162816-RELATED"/>
    <property type="match status" value="1"/>
</dbReference>
<dbReference type="InterPro" id="IPR029066">
    <property type="entry name" value="PLP-binding_barrel"/>
</dbReference>
<dbReference type="Proteomes" id="UP000030401">
    <property type="component" value="Unassembled WGS sequence"/>
</dbReference>
<feature type="domain" description="Alanine racemase N-terminal" evidence="1">
    <location>
        <begin position="18"/>
        <end position="263"/>
    </location>
</feature>